<feature type="chain" id="PRO_5041366787" evidence="2">
    <location>
        <begin position="19"/>
        <end position="646"/>
    </location>
</feature>
<dbReference type="SUPFAM" id="SSF82171">
    <property type="entry name" value="DPP6 N-terminal domain-like"/>
    <property type="match status" value="1"/>
</dbReference>
<evidence type="ECO:0000256" key="2">
    <source>
        <dbReference type="SAM" id="SignalP"/>
    </source>
</evidence>
<accession>A0AA51RR86</accession>
<dbReference type="EMBL" id="CP133548">
    <property type="protein sequence ID" value="WMS86130.1"/>
    <property type="molecule type" value="Genomic_DNA"/>
</dbReference>
<keyword evidence="5" id="KW-1185">Reference proteome</keyword>
<evidence type="ECO:0000259" key="3">
    <source>
        <dbReference type="Pfam" id="PF00326"/>
    </source>
</evidence>
<keyword evidence="1 4" id="KW-0378">Hydrolase</keyword>
<name>A0AA51RR86_9GAMM</name>
<sequence>MKKATILIVLLFSSFLFAEKVPVEHFFKNPDISDIKVSPNGRYYAATVNVQDEKQLAVLDSKTKQVLNLFAFAKENQEIGGFGWFNNERIYATLVAKVGPLDQARPTGFLFAGNIDGSKRVQLLPEPSKPGRSGDRPRGYNILNTLGKDDRHILISMYEGRYQVIYKLNIYTGSKIKVDKSPYKDMSLIADQTGFIKGGVQFDRDNQKIFIHIRNQKTDEWEKFAEFDEKKMGLSPIMFNGSGDKLYVEVRNEDKKRGIYTLNLSDKSFNLIRAVEGDADIEGYLTKYNQDKGTDELVGFRQMPGHVVDTYLEPESESATFLKSLASVFPDQVVDVLNTTEDGSKSLVKVWADTNPGTFFVFHNKTSELEYLLDTLPWIEREKLSPMEPFAFKARDGLEIRGYLTRPLNKKTNLPMVVYVHGGPYGPKDEWGYNYSNRDTQFLASRGYAVLQVNYRGSGGRGSDFQYDAYLKMGAEMQDDLTDATLWAIKEGIADKKRICIYGASYGGYAAMMGVVKEPDLYQCAIAYVGVYDIAIQTEESDTAQSEWGRRFLKEAWNAYDEEFVRQRSPIYHLDKLKAGVFLVHGEDDPRVPIEQYEALAKALDKKKYPYQSNVQPLEGHGFRNEKNNYELYQQIETFLEKFIGK</sequence>
<feature type="domain" description="Peptidase S9 prolyl oligopeptidase catalytic" evidence="3">
    <location>
        <begin position="436"/>
        <end position="645"/>
    </location>
</feature>
<dbReference type="EC" id="3.4.-.-" evidence="4"/>
<dbReference type="InterPro" id="IPR001375">
    <property type="entry name" value="Peptidase_S9_cat"/>
</dbReference>
<evidence type="ECO:0000313" key="4">
    <source>
        <dbReference type="EMBL" id="WMS86130.1"/>
    </source>
</evidence>
<dbReference type="PANTHER" id="PTHR42776:SF27">
    <property type="entry name" value="DIPEPTIDYL PEPTIDASE FAMILY MEMBER 6"/>
    <property type="match status" value="1"/>
</dbReference>
<dbReference type="KEGG" id="plei:Q9312_12965"/>
<dbReference type="RefSeq" id="WP_309201282.1">
    <property type="nucleotide sequence ID" value="NZ_CP133548.1"/>
</dbReference>
<dbReference type="SUPFAM" id="SSF53474">
    <property type="entry name" value="alpha/beta-Hydrolases"/>
    <property type="match status" value="1"/>
</dbReference>
<dbReference type="InterPro" id="IPR029058">
    <property type="entry name" value="AB_hydrolase_fold"/>
</dbReference>
<keyword evidence="2" id="KW-0732">Signal</keyword>
<gene>
    <name evidence="4" type="ORF">Q9312_12965</name>
</gene>
<evidence type="ECO:0000313" key="5">
    <source>
        <dbReference type="Proteomes" id="UP001239782"/>
    </source>
</evidence>
<dbReference type="Pfam" id="PF00326">
    <property type="entry name" value="Peptidase_S9"/>
    <property type="match status" value="1"/>
</dbReference>
<dbReference type="Proteomes" id="UP001239782">
    <property type="component" value="Chromosome"/>
</dbReference>
<reference evidence="4 5" key="1">
    <citation type="submission" date="2023-08" db="EMBL/GenBank/DDBJ databases">
        <title>Pleionea litopenaei sp. nov., isolated from stomach of juvenile Litopenaeus vannamei.</title>
        <authorList>
            <person name="Rho A.M."/>
            <person name="Hwang C.Y."/>
        </authorList>
    </citation>
    <scope>NUCLEOTIDE SEQUENCE [LARGE SCALE GENOMIC DNA]</scope>
    <source>
        <strain evidence="4 5">HL-JVS1</strain>
    </source>
</reference>
<dbReference type="GO" id="GO:0004252">
    <property type="term" value="F:serine-type endopeptidase activity"/>
    <property type="evidence" value="ECO:0007669"/>
    <property type="project" value="TreeGrafter"/>
</dbReference>
<evidence type="ECO:0000256" key="1">
    <source>
        <dbReference type="ARBA" id="ARBA00022801"/>
    </source>
</evidence>
<feature type="signal peptide" evidence="2">
    <location>
        <begin position="1"/>
        <end position="18"/>
    </location>
</feature>
<protein>
    <submittedName>
        <fullName evidence="4">S9 family peptidase</fullName>
        <ecNumber evidence="4">3.4.-.-</ecNumber>
    </submittedName>
</protein>
<dbReference type="AlphaFoldDB" id="A0AA51RR86"/>
<dbReference type="Gene3D" id="3.40.50.1820">
    <property type="entry name" value="alpha/beta hydrolase"/>
    <property type="match status" value="1"/>
</dbReference>
<dbReference type="GO" id="GO:0006508">
    <property type="term" value="P:proteolysis"/>
    <property type="evidence" value="ECO:0007669"/>
    <property type="project" value="InterPro"/>
</dbReference>
<proteinExistence type="predicted"/>
<dbReference type="PANTHER" id="PTHR42776">
    <property type="entry name" value="SERINE PEPTIDASE S9 FAMILY MEMBER"/>
    <property type="match status" value="1"/>
</dbReference>
<organism evidence="4 5">
    <name type="scientific">Pleionea litopenaei</name>
    <dbReference type="NCBI Taxonomy" id="3070815"/>
    <lineage>
        <taxon>Bacteria</taxon>
        <taxon>Pseudomonadati</taxon>
        <taxon>Pseudomonadota</taxon>
        <taxon>Gammaproteobacteria</taxon>
        <taxon>Oceanospirillales</taxon>
        <taxon>Pleioneaceae</taxon>
        <taxon>Pleionea</taxon>
    </lineage>
</organism>